<protein>
    <submittedName>
        <fullName evidence="1">Type II TA system antitoxin MqsA family protein</fullName>
    </submittedName>
</protein>
<dbReference type="Gene3D" id="1.10.260.40">
    <property type="entry name" value="lambda repressor-like DNA-binding domains"/>
    <property type="match status" value="1"/>
</dbReference>
<reference evidence="2" key="1">
    <citation type="journal article" date="2019" name="Int. J. Syst. Evol. Microbiol.">
        <title>The Global Catalogue of Microorganisms (GCM) 10K type strain sequencing project: providing services to taxonomists for standard genome sequencing and annotation.</title>
        <authorList>
            <consortium name="The Broad Institute Genomics Platform"/>
            <consortium name="The Broad Institute Genome Sequencing Center for Infectious Disease"/>
            <person name="Wu L."/>
            <person name="Ma J."/>
        </authorList>
    </citation>
    <scope>NUCLEOTIDE SEQUENCE [LARGE SCALE GENOMIC DNA]</scope>
    <source>
        <strain evidence="2">CCUG 54518</strain>
    </source>
</reference>
<name>A0ABW2R7Z9_9BURK</name>
<proteinExistence type="predicted"/>
<dbReference type="InterPro" id="IPR022452">
    <property type="entry name" value="MqsA"/>
</dbReference>
<dbReference type="InterPro" id="IPR010982">
    <property type="entry name" value="Lambda_DNA-bd_dom_sf"/>
</dbReference>
<organism evidence="1 2">
    <name type="scientific">Hydrogenophaga bisanensis</name>
    <dbReference type="NCBI Taxonomy" id="439611"/>
    <lineage>
        <taxon>Bacteria</taxon>
        <taxon>Pseudomonadati</taxon>
        <taxon>Pseudomonadota</taxon>
        <taxon>Betaproteobacteria</taxon>
        <taxon>Burkholderiales</taxon>
        <taxon>Comamonadaceae</taxon>
        <taxon>Hydrogenophaga</taxon>
    </lineage>
</organism>
<dbReference type="InterPro" id="IPR032758">
    <property type="entry name" value="MqsA/HigA-2"/>
</dbReference>
<dbReference type="SUPFAM" id="SSF47413">
    <property type="entry name" value="lambda repressor-like DNA-binding domains"/>
    <property type="match status" value="1"/>
</dbReference>
<gene>
    <name evidence="1" type="ORF">ACFQNJ_06785</name>
</gene>
<dbReference type="Proteomes" id="UP001596495">
    <property type="component" value="Unassembled WGS sequence"/>
</dbReference>
<keyword evidence="2" id="KW-1185">Reference proteome</keyword>
<dbReference type="RefSeq" id="WP_382255264.1">
    <property type="nucleotide sequence ID" value="NZ_JBHTBX010000003.1"/>
</dbReference>
<comment type="caution">
    <text evidence="1">The sequence shown here is derived from an EMBL/GenBank/DDBJ whole genome shotgun (WGS) entry which is preliminary data.</text>
</comment>
<evidence type="ECO:0000313" key="1">
    <source>
        <dbReference type="EMBL" id="MFC7434215.1"/>
    </source>
</evidence>
<dbReference type="NCBIfam" id="TIGR03830">
    <property type="entry name" value="CxxCG_CxxCG_HTH"/>
    <property type="match status" value="1"/>
</dbReference>
<accession>A0ABW2R7Z9</accession>
<sequence>MSSDKILMEIVMTNSRVCPFCEEEAARVVEYSGKIKFGRKSVFVSGLKKVVCDRCESESIPLEFHDKNTELIRDAASISGEVISVDVLKAFREKWGLSQKDASLIFGAGVSSFGKWESRQSNISTPAALLIQVAAKFPEVVSFLAKMADVDLCPSSSAAKESVSASSHKLYGAYETVSSKLEDAANGIYIHVPNSRDKYASFPKKALSASWEMANFEHIGAVRIDAGVNRGAA</sequence>
<dbReference type="Pfam" id="PF15731">
    <property type="entry name" value="MqsA_antitoxin"/>
    <property type="match status" value="1"/>
</dbReference>
<dbReference type="InterPro" id="IPR001387">
    <property type="entry name" value="Cro/C1-type_HTH"/>
</dbReference>
<evidence type="ECO:0000313" key="2">
    <source>
        <dbReference type="Proteomes" id="UP001596495"/>
    </source>
</evidence>
<dbReference type="CDD" id="cd00093">
    <property type="entry name" value="HTH_XRE"/>
    <property type="match status" value="1"/>
</dbReference>
<dbReference type="EMBL" id="JBHTBX010000003">
    <property type="protein sequence ID" value="MFC7434215.1"/>
    <property type="molecule type" value="Genomic_DNA"/>
</dbReference>